<gene>
    <name evidence="1" type="ORF">QYE76_044759</name>
</gene>
<organism evidence="1 2">
    <name type="scientific">Lolium multiflorum</name>
    <name type="common">Italian ryegrass</name>
    <name type="synonym">Lolium perenne subsp. multiflorum</name>
    <dbReference type="NCBI Taxonomy" id="4521"/>
    <lineage>
        <taxon>Eukaryota</taxon>
        <taxon>Viridiplantae</taxon>
        <taxon>Streptophyta</taxon>
        <taxon>Embryophyta</taxon>
        <taxon>Tracheophyta</taxon>
        <taxon>Spermatophyta</taxon>
        <taxon>Magnoliopsida</taxon>
        <taxon>Liliopsida</taxon>
        <taxon>Poales</taxon>
        <taxon>Poaceae</taxon>
        <taxon>BOP clade</taxon>
        <taxon>Pooideae</taxon>
        <taxon>Poodae</taxon>
        <taxon>Poeae</taxon>
        <taxon>Poeae Chloroplast Group 2 (Poeae type)</taxon>
        <taxon>Loliodinae</taxon>
        <taxon>Loliinae</taxon>
        <taxon>Lolium</taxon>
    </lineage>
</organism>
<keyword evidence="2" id="KW-1185">Reference proteome</keyword>
<dbReference type="AlphaFoldDB" id="A0AAD8WZ61"/>
<protein>
    <submittedName>
        <fullName evidence="1">Uncharacterized protein</fullName>
    </submittedName>
</protein>
<proteinExistence type="predicted"/>
<evidence type="ECO:0000313" key="2">
    <source>
        <dbReference type="Proteomes" id="UP001231189"/>
    </source>
</evidence>
<dbReference type="EMBL" id="JAUUTY010000002">
    <property type="protein sequence ID" value="KAK1683911.1"/>
    <property type="molecule type" value="Genomic_DNA"/>
</dbReference>
<name>A0AAD8WZ61_LOLMU</name>
<reference evidence="1" key="1">
    <citation type="submission" date="2023-07" db="EMBL/GenBank/DDBJ databases">
        <title>A chromosome-level genome assembly of Lolium multiflorum.</title>
        <authorList>
            <person name="Chen Y."/>
            <person name="Copetti D."/>
            <person name="Kolliker R."/>
            <person name="Studer B."/>
        </authorList>
    </citation>
    <scope>NUCLEOTIDE SEQUENCE</scope>
    <source>
        <strain evidence="1">02402/16</strain>
        <tissue evidence="1">Leaf</tissue>
    </source>
</reference>
<comment type="caution">
    <text evidence="1">The sequence shown here is derived from an EMBL/GenBank/DDBJ whole genome shotgun (WGS) entry which is preliminary data.</text>
</comment>
<accession>A0AAD8WZ61</accession>
<dbReference type="Proteomes" id="UP001231189">
    <property type="component" value="Unassembled WGS sequence"/>
</dbReference>
<evidence type="ECO:0000313" key="1">
    <source>
        <dbReference type="EMBL" id="KAK1683911.1"/>
    </source>
</evidence>
<sequence>MSGLRQPFSDLKFVNPSETGDTDTTEWALNYIKEKAPKLLLLVACSEVFDSSKGGTEKMCHEMGVPFLGKREHKGGRKRQRWVTRPRLGGVRRILRSTASGASSLHAGRRGYFCTGNEATVAAGVSDKR</sequence>